<accession>A0A921LC36</accession>
<dbReference type="Proteomes" id="UP000717835">
    <property type="component" value="Unassembled WGS sequence"/>
</dbReference>
<dbReference type="EMBL" id="DYVX01000069">
    <property type="protein sequence ID" value="HJF92396.1"/>
    <property type="molecule type" value="Genomic_DNA"/>
</dbReference>
<dbReference type="EMBL" id="JACLYZ010000008">
    <property type="protein sequence ID" value="MBM6734615.1"/>
    <property type="molecule type" value="Genomic_DNA"/>
</dbReference>
<evidence type="ECO:0000313" key="3">
    <source>
        <dbReference type="Proteomes" id="UP000717835"/>
    </source>
</evidence>
<organism evidence="1 3">
    <name type="scientific">Mediterranea massiliensis</name>
    <dbReference type="NCBI Taxonomy" id="1841865"/>
    <lineage>
        <taxon>Bacteria</taxon>
        <taxon>Pseudomonadati</taxon>
        <taxon>Bacteroidota</taxon>
        <taxon>Bacteroidia</taxon>
        <taxon>Bacteroidales</taxon>
        <taxon>Bacteroidaceae</taxon>
        <taxon>Mediterranea</taxon>
    </lineage>
</organism>
<name>A0A921LC36_9BACT</name>
<dbReference type="InterPro" id="IPR025342">
    <property type="entry name" value="DUF4248"/>
</dbReference>
<reference evidence="2 4" key="3">
    <citation type="journal article" date="2021" name="Sci. Rep.">
        <title>The distribution of antibiotic resistance genes in chicken gut microbiota commensals.</title>
        <authorList>
            <person name="Juricova H."/>
            <person name="Matiasovicova J."/>
            <person name="Kubasova T."/>
            <person name="Cejkova D."/>
            <person name="Rychlik I."/>
        </authorList>
    </citation>
    <scope>NUCLEOTIDE SEQUENCE [LARGE SCALE GENOMIC DNA]</scope>
    <source>
        <strain evidence="2 4">An772</strain>
    </source>
</reference>
<comment type="caution">
    <text evidence="1">The sequence shown here is derived from an EMBL/GenBank/DDBJ whole genome shotgun (WGS) entry which is preliminary data.</text>
</comment>
<keyword evidence="4" id="KW-1185">Reference proteome</keyword>
<reference evidence="1" key="2">
    <citation type="journal article" date="2021" name="PeerJ">
        <title>Extensive microbial diversity within the chicken gut microbiome revealed by metagenomics and culture.</title>
        <authorList>
            <person name="Gilroy R."/>
            <person name="Ravi A."/>
            <person name="Getino M."/>
            <person name="Pursley I."/>
            <person name="Horton D.L."/>
            <person name="Alikhan N.F."/>
            <person name="Baker D."/>
            <person name="Gharbi K."/>
            <person name="Hall N."/>
            <person name="Watson M."/>
            <person name="Adriaenssens E.M."/>
            <person name="Foster-Nyarko E."/>
            <person name="Jarju S."/>
            <person name="Secka A."/>
            <person name="Antonio M."/>
            <person name="Oren A."/>
            <person name="Chaudhuri R.R."/>
            <person name="La Ragione R."/>
            <person name="Hildebrand F."/>
            <person name="Pallen M.J."/>
        </authorList>
    </citation>
    <scope>NUCLEOTIDE SEQUENCE</scope>
    <source>
        <strain evidence="1">CHK55-1828</strain>
    </source>
</reference>
<gene>
    <name evidence="2" type="ORF">H7U35_05210</name>
    <name evidence="1" type="ORF">K8W02_08450</name>
</gene>
<evidence type="ECO:0000313" key="1">
    <source>
        <dbReference type="EMBL" id="HJF92396.1"/>
    </source>
</evidence>
<protein>
    <submittedName>
        <fullName evidence="1">DUF4248 domain-containing protein</fullName>
    </submittedName>
</protein>
<reference evidence="2" key="1">
    <citation type="submission" date="2020-08" db="EMBL/GenBank/DDBJ databases">
        <authorList>
            <person name="Cejkova D."/>
            <person name="Kubasova T."/>
            <person name="Jahodarova E."/>
            <person name="Rychlik I."/>
        </authorList>
    </citation>
    <scope>NUCLEOTIDE SEQUENCE</scope>
    <source>
        <strain evidence="2">An772</strain>
    </source>
</reference>
<proteinExistence type="predicted"/>
<dbReference type="AlphaFoldDB" id="A0A921LC36"/>
<evidence type="ECO:0000313" key="2">
    <source>
        <dbReference type="EMBL" id="MBM6734615.1"/>
    </source>
</evidence>
<dbReference type="Proteomes" id="UP000766986">
    <property type="component" value="Unassembled WGS sequence"/>
</dbReference>
<reference evidence="1" key="4">
    <citation type="submission" date="2021-09" db="EMBL/GenBank/DDBJ databases">
        <authorList>
            <person name="Gilroy R."/>
        </authorList>
    </citation>
    <scope>NUCLEOTIDE SEQUENCE</scope>
    <source>
        <strain evidence="1">CHK55-1828</strain>
    </source>
</reference>
<evidence type="ECO:0000313" key="4">
    <source>
        <dbReference type="Proteomes" id="UP000766986"/>
    </source>
</evidence>
<sequence length="70" mass="8332">MKTITYTRRSLACQYFPDAEPEQAVRRLTSWIRRCRPLYAELTRGGTPFDKRRNLTVREARLILEYLGEP</sequence>
<dbReference type="RefSeq" id="WP_022020569.1">
    <property type="nucleotide sequence ID" value="NZ_CALUIP010000042.1"/>
</dbReference>
<dbReference type="Pfam" id="PF14053">
    <property type="entry name" value="DUF4248"/>
    <property type="match status" value="1"/>
</dbReference>